<reference evidence="3" key="1">
    <citation type="submission" date="2023-03" db="EMBL/GenBank/DDBJ databases">
        <title>Synergistic degradation of erythromycin by symbiotic bacteria Ery-6A and Ery-6B and application in simulated water remediation.</title>
        <authorList>
            <person name="Xu S."/>
        </authorList>
    </citation>
    <scope>NUCLEOTIDE SEQUENCE</scope>
    <source>
        <strain evidence="3">Ery-6A</strain>
    </source>
</reference>
<organism evidence="3 4">
    <name type="scientific">Delftia tsuruhatensis</name>
    <dbReference type="NCBI Taxonomy" id="180282"/>
    <lineage>
        <taxon>Bacteria</taxon>
        <taxon>Pseudomonadati</taxon>
        <taxon>Pseudomonadota</taxon>
        <taxon>Betaproteobacteria</taxon>
        <taxon>Burkholderiales</taxon>
        <taxon>Comamonadaceae</taxon>
        <taxon>Delftia</taxon>
    </lineage>
</organism>
<dbReference type="Proteomes" id="UP001219066">
    <property type="component" value="Chromosome"/>
</dbReference>
<dbReference type="RefSeq" id="WP_017407556.1">
    <property type="nucleotide sequence ID" value="NZ_CP045291.1"/>
</dbReference>
<protein>
    <submittedName>
        <fullName evidence="3">Uncharacterized protein</fullName>
    </submittedName>
</protein>
<feature type="region of interest" description="Disordered" evidence="2">
    <location>
        <begin position="41"/>
        <end position="102"/>
    </location>
</feature>
<evidence type="ECO:0000256" key="2">
    <source>
        <dbReference type="SAM" id="MobiDB-lite"/>
    </source>
</evidence>
<evidence type="ECO:0000313" key="3">
    <source>
        <dbReference type="EMBL" id="WFF79286.1"/>
    </source>
</evidence>
<name>A0AAX3SGY6_9BURK</name>
<dbReference type="AlphaFoldDB" id="A0AAX3SGY6"/>
<feature type="compositionally biased region" description="Low complexity" evidence="2">
    <location>
        <begin position="41"/>
        <end position="50"/>
    </location>
</feature>
<proteinExistence type="predicted"/>
<accession>A0AAX3SGY6</accession>
<evidence type="ECO:0000256" key="1">
    <source>
        <dbReference type="SAM" id="Coils"/>
    </source>
</evidence>
<feature type="coiled-coil region" evidence="1">
    <location>
        <begin position="9"/>
        <end position="36"/>
    </location>
</feature>
<gene>
    <name evidence="3" type="ORF">PYR84_20365</name>
</gene>
<keyword evidence="1" id="KW-0175">Coiled coil</keyword>
<evidence type="ECO:0000313" key="4">
    <source>
        <dbReference type="Proteomes" id="UP001219066"/>
    </source>
</evidence>
<dbReference type="EMBL" id="CP120956">
    <property type="protein sequence ID" value="WFF79286.1"/>
    <property type="molecule type" value="Genomic_DNA"/>
</dbReference>
<sequence length="141" mass="15716">MMLRERTYEEKMQERQQAYDAELRKQERRMAEQQQAWEVQQQALQRQATAPVPSAGGGYAERLANRNAGVQSNLGRKAPKARKPQFSDEDFSPPPANRITHCNGGYCYDNQGGSYHSIGNGYMAGPGGARCTQSGGQMDCR</sequence>